<evidence type="ECO:0000313" key="1">
    <source>
        <dbReference type="Proteomes" id="UP000887579"/>
    </source>
</evidence>
<dbReference type="Proteomes" id="UP000887579">
    <property type="component" value="Unplaced"/>
</dbReference>
<reference evidence="2" key="1">
    <citation type="submission" date="2022-11" db="UniProtKB">
        <authorList>
            <consortium name="WormBaseParasite"/>
        </authorList>
    </citation>
    <scope>IDENTIFICATION</scope>
</reference>
<protein>
    <submittedName>
        <fullName evidence="2">Uncharacterized protein</fullName>
    </submittedName>
</protein>
<organism evidence="1 2">
    <name type="scientific">Panagrolaimus sp. ES5</name>
    <dbReference type="NCBI Taxonomy" id="591445"/>
    <lineage>
        <taxon>Eukaryota</taxon>
        <taxon>Metazoa</taxon>
        <taxon>Ecdysozoa</taxon>
        <taxon>Nematoda</taxon>
        <taxon>Chromadorea</taxon>
        <taxon>Rhabditida</taxon>
        <taxon>Tylenchina</taxon>
        <taxon>Panagrolaimomorpha</taxon>
        <taxon>Panagrolaimoidea</taxon>
        <taxon>Panagrolaimidae</taxon>
        <taxon>Panagrolaimus</taxon>
    </lineage>
</organism>
<evidence type="ECO:0000313" key="2">
    <source>
        <dbReference type="WBParaSite" id="ES5_v2.g23146.t1"/>
    </source>
</evidence>
<dbReference type="WBParaSite" id="ES5_v2.g23146.t1">
    <property type="protein sequence ID" value="ES5_v2.g23146.t1"/>
    <property type="gene ID" value="ES5_v2.g23146"/>
</dbReference>
<name>A0AC34G0E2_9BILA</name>
<sequence>MPKVAVNEISDYLENGLQRKRYTKSEYDEFLTSLTFTTSYNELHDADLVFEAVGKNLYNAISNQIERNVSENCIIASTTCRFTLEKNISGSSSKRRQTIGMHYSIPIEKTQILEIISCGATSPETIAIASSFGLVQKKLIVPVKNFSFIIRCLLPLASEVVRLMCEGFSPEEVDALTKSAGFHVGCVKLIDGIGIANLTCAAVNLAYDMGDRAMNEPIRILEEMVKAKFYGKSVNLGFYDYSNPDSPQINPDAIQILKMLPIKPKKQKYTSPEDCQLRIISRFVNEACFCLEEGVIASPANGDIASVFGLGFPPFKGGPFRFIDSYGAENLLNAMKRFGKAYSKKEFKPAKILQEYAKSGKKFYHPHQPLVNNKL</sequence>
<accession>A0AC34G0E2</accession>
<proteinExistence type="predicted"/>